<feature type="transmembrane region" description="Helical" evidence="7">
    <location>
        <begin position="147"/>
        <end position="167"/>
    </location>
</feature>
<keyword evidence="10" id="KW-1185">Reference proteome</keyword>
<keyword evidence="2 7" id="KW-0813">Transport</keyword>
<dbReference type="PANTHER" id="PTHR43744:SF9">
    <property type="entry name" value="POLYGALACTURONAN_RHAMNOGALACTURONAN TRANSPORT SYSTEM PERMEASE PROTEIN YTCP"/>
    <property type="match status" value="1"/>
</dbReference>
<dbReference type="GO" id="GO:0055085">
    <property type="term" value="P:transmembrane transport"/>
    <property type="evidence" value="ECO:0007669"/>
    <property type="project" value="InterPro"/>
</dbReference>
<keyword evidence="4 7" id="KW-0812">Transmembrane</keyword>
<dbReference type="SUPFAM" id="SSF161098">
    <property type="entry name" value="MetI-like"/>
    <property type="match status" value="1"/>
</dbReference>
<dbReference type="AlphaFoldDB" id="A0A1V4I9Q4"/>
<dbReference type="PROSITE" id="PS50928">
    <property type="entry name" value="ABC_TM1"/>
    <property type="match status" value="1"/>
</dbReference>
<evidence type="ECO:0000256" key="4">
    <source>
        <dbReference type="ARBA" id="ARBA00022692"/>
    </source>
</evidence>
<keyword evidence="6 7" id="KW-0472">Membrane</keyword>
<dbReference type="CDD" id="cd06261">
    <property type="entry name" value="TM_PBP2"/>
    <property type="match status" value="1"/>
</dbReference>
<dbReference type="RefSeq" id="WP_079428298.1">
    <property type="nucleotide sequence ID" value="NZ_MZGV01000094.1"/>
</dbReference>
<comment type="subcellular location">
    <subcellularLocation>
        <location evidence="1 7">Cell membrane</location>
        <topology evidence="1 7">Multi-pass membrane protein</topology>
    </subcellularLocation>
</comment>
<evidence type="ECO:0000256" key="2">
    <source>
        <dbReference type="ARBA" id="ARBA00022448"/>
    </source>
</evidence>
<comment type="similarity">
    <text evidence="7">Belongs to the binding-protein-dependent transport system permease family.</text>
</comment>
<keyword evidence="3" id="KW-1003">Cell membrane</keyword>
<evidence type="ECO:0000256" key="5">
    <source>
        <dbReference type="ARBA" id="ARBA00022989"/>
    </source>
</evidence>
<dbReference type="Gene3D" id="1.10.3720.10">
    <property type="entry name" value="MetI-like"/>
    <property type="match status" value="1"/>
</dbReference>
<feature type="transmembrane region" description="Helical" evidence="7">
    <location>
        <begin position="20"/>
        <end position="37"/>
    </location>
</feature>
<evidence type="ECO:0000259" key="8">
    <source>
        <dbReference type="PROSITE" id="PS50928"/>
    </source>
</evidence>
<accession>A0A1V4I9Q4</accession>
<evidence type="ECO:0000256" key="7">
    <source>
        <dbReference type="RuleBase" id="RU363032"/>
    </source>
</evidence>
<keyword evidence="5 7" id="KW-1133">Transmembrane helix</keyword>
<reference evidence="9 10" key="1">
    <citation type="submission" date="2017-03" db="EMBL/GenBank/DDBJ databases">
        <title>Genome sequence of Clostridium oryzae DSM 28571.</title>
        <authorList>
            <person name="Poehlein A."/>
            <person name="Daniel R."/>
        </authorList>
    </citation>
    <scope>NUCLEOTIDE SEQUENCE [LARGE SCALE GENOMIC DNA]</scope>
    <source>
        <strain evidence="9 10">DSM 28571</strain>
    </source>
</reference>
<protein>
    <submittedName>
        <fullName evidence="9">L-arabinose transport system permease protein AraQ</fullName>
    </submittedName>
</protein>
<feature type="transmembrane region" description="Helical" evidence="7">
    <location>
        <begin position="188"/>
        <end position="210"/>
    </location>
</feature>
<dbReference type="STRING" id="1450648.CLORY_42580"/>
<dbReference type="InterPro" id="IPR035906">
    <property type="entry name" value="MetI-like_sf"/>
</dbReference>
<evidence type="ECO:0000313" key="10">
    <source>
        <dbReference type="Proteomes" id="UP000190080"/>
    </source>
</evidence>
<feature type="domain" description="ABC transmembrane type-1" evidence="8">
    <location>
        <begin position="80"/>
        <end position="286"/>
    </location>
</feature>
<proteinExistence type="inferred from homology"/>
<gene>
    <name evidence="9" type="primary">araQ_25</name>
    <name evidence="9" type="ORF">CLORY_42580</name>
</gene>
<dbReference type="OrthoDB" id="157184at2"/>
<dbReference type="InterPro" id="IPR000515">
    <property type="entry name" value="MetI-like"/>
</dbReference>
<dbReference type="Pfam" id="PF00528">
    <property type="entry name" value="BPD_transp_1"/>
    <property type="match status" value="1"/>
</dbReference>
<comment type="caution">
    <text evidence="9">The sequence shown here is derived from an EMBL/GenBank/DDBJ whole genome shotgun (WGS) entry which is preliminary data.</text>
</comment>
<dbReference type="GO" id="GO:0005886">
    <property type="term" value="C:plasma membrane"/>
    <property type="evidence" value="ECO:0007669"/>
    <property type="project" value="UniProtKB-SubCell"/>
</dbReference>
<organism evidence="9 10">
    <name type="scientific">Clostridium oryzae</name>
    <dbReference type="NCBI Taxonomy" id="1450648"/>
    <lineage>
        <taxon>Bacteria</taxon>
        <taxon>Bacillati</taxon>
        <taxon>Bacillota</taxon>
        <taxon>Clostridia</taxon>
        <taxon>Eubacteriales</taxon>
        <taxon>Clostridiaceae</taxon>
        <taxon>Clostridium</taxon>
    </lineage>
</organism>
<sequence>MKNKVFGSRRTKGDIVFDTLNYIILALIVVITLYPFLNTLAISFNDSIDAVRGGIYLWPRKFTLFNYKNILSQSAIYHATFISVLRAFIGCIFNVFASLVVAYAISKKEFVLRGFYSRIFIFSMYFSGGLIPSYFLIKGLGLTNNFLVYILPGIVSAWNIMVVRSYIDGLPKSIIESASMDGASEIRIIFSIIFPLSLPVLATITLFVAVGQWNSWFDTMLYCSSKQSLSTLQFELQKVLQSSASLQTQANMAASKIPGAASNTVTPASVRATMTVIAVVPILLVYPYLQKYFVTGLTLGGVKG</sequence>
<feature type="transmembrane region" description="Helical" evidence="7">
    <location>
        <begin position="115"/>
        <end position="135"/>
    </location>
</feature>
<name>A0A1V4I9Q4_9CLOT</name>
<evidence type="ECO:0000256" key="6">
    <source>
        <dbReference type="ARBA" id="ARBA00023136"/>
    </source>
</evidence>
<dbReference type="PANTHER" id="PTHR43744">
    <property type="entry name" value="ABC TRANSPORTER PERMEASE PROTEIN MG189-RELATED-RELATED"/>
    <property type="match status" value="1"/>
</dbReference>
<evidence type="ECO:0000256" key="3">
    <source>
        <dbReference type="ARBA" id="ARBA00022475"/>
    </source>
</evidence>
<dbReference type="Proteomes" id="UP000190080">
    <property type="component" value="Unassembled WGS sequence"/>
</dbReference>
<dbReference type="EMBL" id="MZGV01000094">
    <property type="protein sequence ID" value="OPJ56610.1"/>
    <property type="molecule type" value="Genomic_DNA"/>
</dbReference>
<evidence type="ECO:0000313" key="9">
    <source>
        <dbReference type="EMBL" id="OPJ56610.1"/>
    </source>
</evidence>
<feature type="transmembrane region" description="Helical" evidence="7">
    <location>
        <begin position="75"/>
        <end position="103"/>
    </location>
</feature>
<evidence type="ECO:0000256" key="1">
    <source>
        <dbReference type="ARBA" id="ARBA00004651"/>
    </source>
</evidence>
<feature type="transmembrane region" description="Helical" evidence="7">
    <location>
        <begin position="268"/>
        <end position="289"/>
    </location>
</feature>